<sequence length="38" mass="4513">MRDFRDGTSGSDDIIHNNHMETLYRQFKAKRVFQIALT</sequence>
<reference evidence="1 2" key="1">
    <citation type="journal article" date="2011" name="BMC Genomics">
        <title>Genome sequencing reveals diversification of virulence factor content and possible host adaptation in distinct subpopulations of Salmonella enterica.</title>
        <authorList>
            <person name="den Bakker H.C."/>
            <person name="Moreno Switt A.I."/>
            <person name="Govoni G."/>
            <person name="Cummings C.A."/>
            <person name="Ranieri M.L."/>
            <person name="Degoricija L."/>
            <person name="Hoelzer K."/>
            <person name="Rodriguez-Rivera L.D."/>
            <person name="Brown S."/>
            <person name="Bolchacova E."/>
            <person name="Furtado M.R."/>
            <person name="Wiedmann M."/>
        </authorList>
    </citation>
    <scope>NUCLEOTIDE SEQUENCE [LARGE SCALE GENOMIC DNA]</scope>
    <source>
        <strain evidence="1 2">R6-377</strain>
    </source>
</reference>
<dbReference type="EMBL" id="AFCJ01002139">
    <property type="protein sequence ID" value="EHC31690.1"/>
    <property type="molecule type" value="Genomic_DNA"/>
</dbReference>
<evidence type="ECO:0000313" key="1">
    <source>
        <dbReference type="EMBL" id="EHC31690.1"/>
    </source>
</evidence>
<evidence type="ECO:0000313" key="2">
    <source>
        <dbReference type="Proteomes" id="UP000004642"/>
    </source>
</evidence>
<proteinExistence type="predicted"/>
<gene>
    <name evidence="1" type="ORF">LTSEALA_4982</name>
</gene>
<organism evidence="1 2">
    <name type="scientific">Salmonella enterica subsp. enterica serovar Alachua str. R6-377</name>
    <dbReference type="NCBI Taxonomy" id="913241"/>
    <lineage>
        <taxon>Bacteria</taxon>
        <taxon>Pseudomonadati</taxon>
        <taxon>Pseudomonadota</taxon>
        <taxon>Gammaproteobacteria</taxon>
        <taxon>Enterobacterales</taxon>
        <taxon>Enterobacteriaceae</taxon>
        <taxon>Salmonella</taxon>
    </lineage>
</organism>
<accession>G5LUS9</accession>
<dbReference type="Proteomes" id="UP000004642">
    <property type="component" value="Unassembled WGS sequence"/>
</dbReference>
<comment type="caution">
    <text evidence="1">The sequence shown here is derived from an EMBL/GenBank/DDBJ whole genome shotgun (WGS) entry which is preliminary data.</text>
</comment>
<name>G5LUS9_SALET</name>
<dbReference type="AlphaFoldDB" id="G5LUS9"/>
<protein>
    <submittedName>
        <fullName evidence="1">Uncharacterized protein</fullName>
    </submittedName>
</protein>